<dbReference type="Pfam" id="PF09972">
    <property type="entry name" value="DUF2207"/>
    <property type="match status" value="1"/>
</dbReference>
<evidence type="ECO:0000313" key="2">
    <source>
        <dbReference type="EMBL" id="GCE07242.1"/>
    </source>
</evidence>
<dbReference type="AlphaFoldDB" id="A0A401ZK89"/>
<comment type="caution">
    <text evidence="2">The sequence shown here is derived from an EMBL/GenBank/DDBJ whole genome shotgun (WGS) entry which is preliminary data.</text>
</comment>
<reference evidence="3" key="1">
    <citation type="submission" date="2018-12" db="EMBL/GenBank/DDBJ databases">
        <title>Tengunoibacter tsumagoiensis gen. nov., sp. nov., Dictyobacter kobayashii sp. nov., D. alpinus sp. nov., and D. joshuensis sp. nov. and description of Dictyobacteraceae fam. nov. within the order Ktedonobacterales isolated from Tengu-no-mugimeshi.</title>
        <authorList>
            <person name="Wang C.M."/>
            <person name="Zheng Y."/>
            <person name="Sakai Y."/>
            <person name="Toyoda A."/>
            <person name="Minakuchi Y."/>
            <person name="Abe K."/>
            <person name="Yokota A."/>
            <person name="Yabe S."/>
        </authorList>
    </citation>
    <scope>NUCLEOTIDE SEQUENCE [LARGE SCALE GENOMIC DNA]</scope>
    <source>
        <strain evidence="3">S-27</strain>
    </source>
</reference>
<evidence type="ECO:0000313" key="3">
    <source>
        <dbReference type="Proteomes" id="UP000287224"/>
    </source>
</evidence>
<proteinExistence type="predicted"/>
<sequence>MVIHLAGGPFTSFTRDLTSNKGGGRVTLEQASLQNDPFNGRSEIEIGGRRNTSRIIWRFPAISDASLTFVVSYRASSVVQQASDADLLQWFAIPTEHDYAIDSSTVTVHYPVSAHLLRTPDAGGIPGTRVPIGVCFFPALAG</sequence>
<gene>
    <name evidence="2" type="ORF">KDAU_45710</name>
</gene>
<keyword evidence="3" id="KW-1185">Reference proteome</keyword>
<name>A0A401ZK89_9CHLR</name>
<accession>A0A401ZK89</accession>
<dbReference type="InterPro" id="IPR018702">
    <property type="entry name" value="DUF2207"/>
</dbReference>
<protein>
    <recommendedName>
        <fullName evidence="1">DUF2207 domain-containing protein</fullName>
    </recommendedName>
</protein>
<feature type="domain" description="DUF2207" evidence="1">
    <location>
        <begin position="28"/>
        <end position="112"/>
    </location>
</feature>
<dbReference type="EMBL" id="BIFQ01000001">
    <property type="protein sequence ID" value="GCE07242.1"/>
    <property type="molecule type" value="Genomic_DNA"/>
</dbReference>
<dbReference type="Proteomes" id="UP000287224">
    <property type="component" value="Unassembled WGS sequence"/>
</dbReference>
<evidence type="ECO:0000259" key="1">
    <source>
        <dbReference type="Pfam" id="PF09972"/>
    </source>
</evidence>
<organism evidence="2 3">
    <name type="scientific">Dictyobacter aurantiacus</name>
    <dbReference type="NCBI Taxonomy" id="1936993"/>
    <lineage>
        <taxon>Bacteria</taxon>
        <taxon>Bacillati</taxon>
        <taxon>Chloroflexota</taxon>
        <taxon>Ktedonobacteria</taxon>
        <taxon>Ktedonobacterales</taxon>
        <taxon>Dictyobacteraceae</taxon>
        <taxon>Dictyobacter</taxon>
    </lineage>
</organism>